<dbReference type="STRING" id="5601.A0A0D2G559"/>
<evidence type="ECO:0000313" key="2">
    <source>
        <dbReference type="EMBL" id="KIW73920.1"/>
    </source>
</evidence>
<evidence type="ECO:0000256" key="1">
    <source>
        <dbReference type="SAM" id="MobiDB-lite"/>
    </source>
</evidence>
<feature type="compositionally biased region" description="Polar residues" evidence="1">
    <location>
        <begin position="27"/>
        <end position="52"/>
    </location>
</feature>
<sequence>MAGIVAPGSATMVVNGARSPFDAVGASQENTAANKNRPNGARQNSSSSTRAPLSTLAPNRKESGSANGRLVPPHSRVEELGQRDASLIRSGSEPDSLLDLYKSNPSSGNVSQHQPDNDIPENMYRPTEDDPDGWIHRDKLAKIESEELQAAGINLAKARRNTGKTGQTGLRDTSRGRRSDDRSTSELRRGDTEDSTRPRLTEEPVEEAEEDERFNWDLRTPEEIAAETSSSPIYSNPVLRKSGSKIPVLTSSPLPIAQERIERDTPLVRKRTISNSMTPEDGIPVLKIRMRRGSTGSQPLQDEGDSTLIPTPTASKLLTPKTSSPTKGRPKPTAGQGSPPNTSSGRKTSGTTRKPSTTTKPAGTPTPGQRPGTRSGELDRPRTAVNRPEGDPPWLATMYKPDPRLPPEEQIIPTHARRQQQAQWEDEGAVPRTYDRNFSPLAIHTGNGQLKSPSPVSPSSAPKPEQQGTDEDGGNAWPLKPMPSIRNSGTGSVRPGTGGSTNGGYSTMPRVTNPVQSPRMGSITSGPAQPPPRMQVQRMQNPDTEEKVKEKSCGCCVVM</sequence>
<feature type="compositionally biased region" description="Acidic residues" evidence="1">
    <location>
        <begin position="203"/>
        <end position="212"/>
    </location>
</feature>
<evidence type="ECO:0008006" key="4">
    <source>
        <dbReference type="Google" id="ProtNLM"/>
    </source>
</evidence>
<proteinExistence type="predicted"/>
<feature type="compositionally biased region" description="Polar residues" evidence="1">
    <location>
        <begin position="308"/>
        <end position="326"/>
    </location>
</feature>
<feature type="compositionally biased region" description="Basic and acidic residues" evidence="1">
    <location>
        <begin position="213"/>
        <end position="222"/>
    </location>
</feature>
<feature type="region of interest" description="Disordered" evidence="1">
    <location>
        <begin position="263"/>
        <end position="552"/>
    </location>
</feature>
<feature type="compositionally biased region" description="Low complexity" evidence="1">
    <location>
        <begin position="342"/>
        <end position="367"/>
    </location>
</feature>
<reference evidence="2 3" key="1">
    <citation type="submission" date="2015-01" db="EMBL/GenBank/DDBJ databases">
        <title>The Genome Sequence of Capronia semiimmersa CBS27337.</title>
        <authorList>
            <consortium name="The Broad Institute Genomics Platform"/>
            <person name="Cuomo C."/>
            <person name="de Hoog S."/>
            <person name="Gorbushina A."/>
            <person name="Stielow B."/>
            <person name="Teixiera M."/>
            <person name="Abouelleil A."/>
            <person name="Chapman S.B."/>
            <person name="Priest M."/>
            <person name="Young S.K."/>
            <person name="Wortman J."/>
            <person name="Nusbaum C."/>
            <person name="Birren B."/>
        </authorList>
    </citation>
    <scope>NUCLEOTIDE SEQUENCE [LARGE SCALE GENOMIC DNA]</scope>
    <source>
        <strain evidence="2 3">CBS 27337</strain>
    </source>
</reference>
<organism evidence="2 3">
    <name type="scientific">Phialophora macrospora</name>
    <dbReference type="NCBI Taxonomy" id="1851006"/>
    <lineage>
        <taxon>Eukaryota</taxon>
        <taxon>Fungi</taxon>
        <taxon>Dikarya</taxon>
        <taxon>Ascomycota</taxon>
        <taxon>Pezizomycotina</taxon>
        <taxon>Eurotiomycetes</taxon>
        <taxon>Chaetothyriomycetidae</taxon>
        <taxon>Chaetothyriales</taxon>
        <taxon>Herpotrichiellaceae</taxon>
        <taxon>Phialophora</taxon>
    </lineage>
</organism>
<name>A0A0D2G559_9EURO</name>
<gene>
    <name evidence="2" type="ORF">PV04_01999</name>
</gene>
<accession>A0A0D2G559</accession>
<feature type="compositionally biased region" description="Polar residues" evidence="1">
    <location>
        <begin position="103"/>
        <end position="114"/>
    </location>
</feature>
<feature type="region of interest" description="Disordered" evidence="1">
    <location>
        <begin position="153"/>
        <end position="250"/>
    </location>
</feature>
<evidence type="ECO:0000313" key="3">
    <source>
        <dbReference type="Proteomes" id="UP000054266"/>
    </source>
</evidence>
<feature type="region of interest" description="Disordered" evidence="1">
    <location>
        <begin position="24"/>
        <end position="140"/>
    </location>
</feature>
<dbReference type="Proteomes" id="UP000054266">
    <property type="component" value="Unassembled WGS sequence"/>
</dbReference>
<dbReference type="AlphaFoldDB" id="A0A0D2G559"/>
<dbReference type="HOGENOM" id="CLU_023414_1_1_1"/>
<dbReference type="EMBL" id="KN846956">
    <property type="protein sequence ID" value="KIW73920.1"/>
    <property type="molecule type" value="Genomic_DNA"/>
</dbReference>
<feature type="compositionally biased region" description="Basic and acidic residues" evidence="1">
    <location>
        <begin position="172"/>
        <end position="202"/>
    </location>
</feature>
<keyword evidence="3" id="KW-1185">Reference proteome</keyword>
<feature type="compositionally biased region" description="Low complexity" evidence="1">
    <location>
        <begin position="452"/>
        <end position="464"/>
    </location>
</feature>
<protein>
    <recommendedName>
        <fullName evidence="4">TeaA receptor TeaR</fullName>
    </recommendedName>
</protein>